<evidence type="ECO:0000313" key="1">
    <source>
        <dbReference type="EMBL" id="ESR42299.1"/>
    </source>
</evidence>
<proteinExistence type="predicted"/>
<dbReference type="EMBL" id="KI536861">
    <property type="protein sequence ID" value="ESR42299.1"/>
    <property type="molecule type" value="Genomic_DNA"/>
</dbReference>
<dbReference type="Gramene" id="ESR42299">
    <property type="protein sequence ID" value="ESR42299"/>
    <property type="gene ID" value="CICLE_v10013902mg"/>
</dbReference>
<keyword evidence="2" id="KW-1185">Reference proteome</keyword>
<accession>V4URY6</accession>
<organism evidence="1 2">
    <name type="scientific">Citrus clementina</name>
    <name type="common">Clementine</name>
    <name type="synonym">Citrus deliciosa x Citrus sinensis</name>
    <dbReference type="NCBI Taxonomy" id="85681"/>
    <lineage>
        <taxon>Eukaryota</taxon>
        <taxon>Viridiplantae</taxon>
        <taxon>Streptophyta</taxon>
        <taxon>Embryophyta</taxon>
        <taxon>Tracheophyta</taxon>
        <taxon>Spermatophyta</taxon>
        <taxon>Magnoliopsida</taxon>
        <taxon>eudicotyledons</taxon>
        <taxon>Gunneridae</taxon>
        <taxon>Pentapetalae</taxon>
        <taxon>rosids</taxon>
        <taxon>malvids</taxon>
        <taxon>Sapindales</taxon>
        <taxon>Rutaceae</taxon>
        <taxon>Aurantioideae</taxon>
        <taxon>Citrus</taxon>
    </lineage>
</organism>
<name>V4URY6_CITCL</name>
<dbReference type="InParanoid" id="V4URY6"/>
<dbReference type="AlphaFoldDB" id="V4URY6"/>
<evidence type="ECO:0000313" key="2">
    <source>
        <dbReference type="Proteomes" id="UP000030687"/>
    </source>
</evidence>
<dbReference type="KEGG" id="cic:CICLE_v10013902mg"/>
<gene>
    <name evidence="1" type="ORF">CICLE_v10013902mg</name>
</gene>
<protein>
    <submittedName>
        <fullName evidence="1">Uncharacterized protein</fullName>
    </submittedName>
</protein>
<sequence length="74" mass="8834">MSCSWNYVVAEYVLNIRYKFIHDAMSFWHRERERERGGGWCGGTGAYYYSSTLPLLLWQSFFQSDTSFFIAHYV</sequence>
<reference evidence="1 2" key="1">
    <citation type="submission" date="2013-10" db="EMBL/GenBank/DDBJ databases">
        <authorList>
            <consortium name="International Citrus Genome Consortium"/>
            <person name="Jenkins J."/>
            <person name="Schmutz J."/>
            <person name="Prochnik S."/>
            <person name="Rokhsar D."/>
            <person name="Gmitter F."/>
            <person name="Ollitrault P."/>
            <person name="Machado M."/>
            <person name="Talon M."/>
            <person name="Wincker P."/>
            <person name="Jaillon O."/>
            <person name="Morgante M."/>
        </authorList>
    </citation>
    <scope>NUCLEOTIDE SEQUENCE</scope>
    <source>
        <strain evidence="2">cv. Clemenules</strain>
    </source>
</reference>
<dbReference type="Proteomes" id="UP000030687">
    <property type="component" value="Unassembled WGS sequence"/>
</dbReference>